<gene>
    <name evidence="4" type="ORF">Mic7113_2355</name>
</gene>
<dbReference type="InterPro" id="IPR008638">
    <property type="entry name" value="FhaB/CdiA-like_TPS"/>
</dbReference>
<evidence type="ECO:0000313" key="4">
    <source>
        <dbReference type="EMBL" id="AFZ18160.1"/>
    </source>
</evidence>
<feature type="compositionally biased region" description="Low complexity" evidence="1">
    <location>
        <begin position="965"/>
        <end position="989"/>
    </location>
</feature>
<sequence>MNKTYFAQRSTAVGAMGMFLAIAALCSSGQAQVLPISKEPGTNTNIDLDVSNSNQLNITGGQLSGDNQNLFHSFQQFGLNSGQIANFVSNPNIHNILGRVMGGEKSVINGLIQVTGGQSNLYLMNPAGIIFGANASLNVPASFTATTATGIGFGNNWFNTTGVNNYAELVGFPSHFAFNLNQPGTIINSGNLNVNSGDLTLIGGTVVSTGQISTPVGQITLAAVEGESLVRISQQGMLLNLEVEPLTDTQSGNWTLPVNSLAELLTGDGGENATGIAVNNNGQVELTGSGFRVENGDVVAKKLTAETLKLEANQNLTLVESQLQSTGDMQLLAQDTVQVRDSAEQPFIAEVGGNLLIEGDNNIDIYALNHPQTHIYSGNDFTLVSNGDISTDAHFASNGQFSILKPSGEPGNFTSIDDPIISVNGNVTFGDYTGAALKVEATGSINAGNITINSPDTTLTAFCATIGNTCSADAQLLGSSLALILRAGVPQLEEATFNYPNTAFSSVPPAATGIGGTVFNSSDNSALPATITITGNINTINPAGDGGPVILSAPGDITVTGDINASAVASPTRILGGNGGAVNLESAAGNIQVRNIETQGIFIFNPDGDSGGSRGAVTLSAPQGSITVGDNNDLTTGIIIGDAVNLASEGNIKVGEIRSSDSINLTATTGGVQVGNTDDYNNPNPILGSGFTSPIQVSAGGTIDLVGRIDGNSVTLSSTSGNVIVGTIVSGFGGIDITAADLFQARGSFKQVSLTGVVRPQNSPELSAFLEEKGIPFDPEESVSVLSGLDEEIAIPISILAKPSSEVPDGSLNAPITIRYGGATRTLVDQTFPVERPAPELPQTFSRILIQGGNAGFYSGPNVTGTLLPSTDDKFITVDFNNDTFVPVNSDTFTLNPTLGDSRSSYLIINETYSAIFPSTSFPVDSNGTVGAMIVGFGTNTGFYGSTQNLAFDPIPVTVDPPNPVVTDPTNPTNPVVTDPINPTNPVVTDPINPTNPIVSTNSSTSDTSNNTTNQTDSSPTDLETKTQTYSSNTSSSVDSYTGNILDVSLESFATPCHGNELRVNSEGKLEIVGSCLPRRENQEDKKLSGVNFFEGNFMSLLFPEVQLTPLQLLEKNYEKLPSISRKRF</sequence>
<proteinExistence type="predicted"/>
<dbReference type="Gene3D" id="2.160.20.10">
    <property type="entry name" value="Single-stranded right-handed beta-helix, Pectin lyase-like"/>
    <property type="match status" value="1"/>
</dbReference>
<evidence type="ECO:0000259" key="3">
    <source>
        <dbReference type="SMART" id="SM00912"/>
    </source>
</evidence>
<dbReference type="eggNOG" id="COG3225">
    <property type="taxonomic scope" value="Bacteria"/>
</dbReference>
<evidence type="ECO:0000313" key="5">
    <source>
        <dbReference type="Proteomes" id="UP000010471"/>
    </source>
</evidence>
<dbReference type="InterPro" id="IPR012334">
    <property type="entry name" value="Pectin_lyas_fold"/>
</dbReference>
<feature type="compositionally biased region" description="Low complexity" evidence="1">
    <location>
        <begin position="1000"/>
        <end position="1038"/>
    </location>
</feature>
<dbReference type="InterPro" id="IPR011050">
    <property type="entry name" value="Pectin_lyase_fold/virulence"/>
</dbReference>
<dbReference type="STRING" id="1173027.Mic7113_2355"/>
<feature type="region of interest" description="Disordered" evidence="1">
    <location>
        <begin position="962"/>
        <end position="1038"/>
    </location>
</feature>
<dbReference type="SUPFAM" id="SSF51126">
    <property type="entry name" value="Pectin lyase-like"/>
    <property type="match status" value="1"/>
</dbReference>
<dbReference type="SMART" id="SM00912">
    <property type="entry name" value="Haemagg_act"/>
    <property type="match status" value="1"/>
</dbReference>
<dbReference type="OrthoDB" id="452776at2"/>
<name>K9WCP9_9CYAN</name>
<dbReference type="Pfam" id="PF05860">
    <property type="entry name" value="TPS"/>
    <property type="match status" value="1"/>
</dbReference>
<dbReference type="EMBL" id="CP003630">
    <property type="protein sequence ID" value="AFZ18160.1"/>
    <property type="molecule type" value="Genomic_DNA"/>
</dbReference>
<organism evidence="4 5">
    <name type="scientific">Allocoleopsis franciscana PCC 7113</name>
    <dbReference type="NCBI Taxonomy" id="1173027"/>
    <lineage>
        <taxon>Bacteria</taxon>
        <taxon>Bacillati</taxon>
        <taxon>Cyanobacteriota</taxon>
        <taxon>Cyanophyceae</taxon>
        <taxon>Coleofasciculales</taxon>
        <taxon>Coleofasciculaceae</taxon>
        <taxon>Allocoleopsis</taxon>
        <taxon>Allocoleopsis franciscana</taxon>
    </lineage>
</organism>
<feature type="domain" description="Filamentous haemagglutinin FhaB/tRNA nuclease CdiA-like TPS" evidence="3">
    <location>
        <begin position="40"/>
        <end position="154"/>
    </location>
</feature>
<dbReference type="Proteomes" id="UP000010471">
    <property type="component" value="Chromosome"/>
</dbReference>
<dbReference type="eggNOG" id="COG3210">
    <property type="taxonomic scope" value="Bacteria"/>
</dbReference>
<reference evidence="4 5" key="1">
    <citation type="submission" date="2012-06" db="EMBL/GenBank/DDBJ databases">
        <title>Finished chromosome of genome of Microcoleus sp. PCC 7113.</title>
        <authorList>
            <consortium name="US DOE Joint Genome Institute"/>
            <person name="Gugger M."/>
            <person name="Coursin T."/>
            <person name="Rippka R."/>
            <person name="Tandeau De Marsac N."/>
            <person name="Huntemann M."/>
            <person name="Wei C.-L."/>
            <person name="Han J."/>
            <person name="Detter J.C."/>
            <person name="Han C."/>
            <person name="Tapia R."/>
            <person name="Chen A."/>
            <person name="Kyrpides N."/>
            <person name="Mavromatis K."/>
            <person name="Markowitz V."/>
            <person name="Szeto E."/>
            <person name="Ivanova N."/>
            <person name="Pagani I."/>
            <person name="Pati A."/>
            <person name="Goodwin L."/>
            <person name="Nordberg H.P."/>
            <person name="Cantor M.N."/>
            <person name="Hua S.X."/>
            <person name="Woyke T."/>
            <person name="Kerfeld C.A."/>
        </authorList>
    </citation>
    <scope>NUCLEOTIDE SEQUENCE [LARGE SCALE GENOMIC DNA]</scope>
    <source>
        <strain evidence="4 5">PCC 7113</strain>
    </source>
</reference>
<feature type="chain" id="PRO_5003937909" evidence="2">
    <location>
        <begin position="24"/>
        <end position="1129"/>
    </location>
</feature>
<dbReference type="NCBIfam" id="TIGR01901">
    <property type="entry name" value="adhes_NPXG"/>
    <property type="match status" value="1"/>
</dbReference>
<evidence type="ECO:0000256" key="1">
    <source>
        <dbReference type="SAM" id="MobiDB-lite"/>
    </source>
</evidence>
<accession>K9WCP9</accession>
<dbReference type="AlphaFoldDB" id="K9WCP9"/>
<evidence type="ECO:0000256" key="2">
    <source>
        <dbReference type="SAM" id="SignalP"/>
    </source>
</evidence>
<protein>
    <submittedName>
        <fullName evidence="4">Filamentous hemagglutinin family N-terminal domain protein</fullName>
    </submittedName>
</protein>
<feature type="signal peptide" evidence="2">
    <location>
        <begin position="1"/>
        <end position="23"/>
    </location>
</feature>
<dbReference type="RefSeq" id="WP_015182310.1">
    <property type="nucleotide sequence ID" value="NC_019738.1"/>
</dbReference>
<keyword evidence="5" id="KW-1185">Reference proteome</keyword>
<dbReference type="HOGENOM" id="CLU_315428_0_0_3"/>
<keyword evidence="2" id="KW-0732">Signal</keyword>
<dbReference type="PATRIC" id="fig|1173027.3.peg.2576"/>
<dbReference type="KEGG" id="mic:Mic7113_2355"/>